<dbReference type="GO" id="GO:0005634">
    <property type="term" value="C:nucleus"/>
    <property type="evidence" value="ECO:0007669"/>
    <property type="project" value="UniProtKB-SubCell"/>
</dbReference>
<dbReference type="GO" id="GO:0009791">
    <property type="term" value="P:post-embryonic development"/>
    <property type="evidence" value="ECO:0007669"/>
    <property type="project" value="UniProtKB-ARBA"/>
</dbReference>
<gene>
    <name evidence="12" type="primary">LOC113040649</name>
</gene>
<reference evidence="12" key="1">
    <citation type="submission" date="2025-08" db="UniProtKB">
        <authorList>
            <consortium name="RefSeq"/>
        </authorList>
    </citation>
    <scope>IDENTIFICATION</scope>
    <source>
        <strain evidence="12">Wakin</strain>
        <tissue evidence="12">Muscle</tissue>
    </source>
</reference>
<evidence type="ECO:0000259" key="10">
    <source>
        <dbReference type="Pfam" id="PF05699"/>
    </source>
</evidence>
<dbReference type="SUPFAM" id="SSF53098">
    <property type="entry name" value="Ribonuclease H-like"/>
    <property type="match status" value="1"/>
</dbReference>
<dbReference type="GeneID" id="113040649"/>
<dbReference type="AlphaFoldDB" id="A0A6P6J3M5"/>
<dbReference type="PANTHER" id="PTHR46481:SF10">
    <property type="entry name" value="ZINC FINGER BED DOMAIN-CONTAINING PROTEIN 39"/>
    <property type="match status" value="1"/>
</dbReference>
<dbReference type="InterPro" id="IPR003656">
    <property type="entry name" value="Znf_BED"/>
</dbReference>
<sequence length="585" mass="65709">MEKGTEILNGHFYFKPLPHGGVDKTKAICNHCKAEFSYHRSTSSLKYHLNAMHTVDASKSPTQTNSGGRLRQTTLDGACGRTIDKQKKDKLANAIAKWVATNCRPISIVEDVGLKNVIRIATNDCTYEPPPRRTIGRKIHELYEKERTIKATALQRAPTVALTGDYWTSLGNHNYLGVTVHYIDEQWELHSHALTVMKTHERHFAETCAEHFIHVAQQWDISNKVSTLSTDSARNMIAAARHLPFEHVPCVAHSLQRSVTVSLHNSAFDNVLAKCRKVVGHFKHSPASAAELEQKQIELGQKKESLTQDIPTRWNSTLDMIKSVRRNEQPLRDVLTTHNTKIAMPTTAEMDKLQRLEMLLEPCRYVTELLGGEKYVSCSVVLPAFCHLSRVMESSDDDPAYVVKFKSTFRADLETRKENANIAYLKIATALDPRFKDLKCIPRAERGEVWASVTNLLKEQRVVAEEPVEATTSKPSKRKFALLAASSESDSEHEEDSIENGVRRYRAEPTISTEACPLQWWSKHAGSHSRLASIAQKYLATPATSVPCERLFSLAGHIVQKKRVSLSSENVNDLVCLSNWLGADD</sequence>
<dbReference type="OrthoDB" id="10046500at2759"/>
<feature type="domain" description="BED-type" evidence="9">
    <location>
        <begin position="13"/>
        <end position="53"/>
    </location>
</feature>
<evidence type="ECO:0000256" key="5">
    <source>
        <dbReference type="ARBA" id="ARBA00023015"/>
    </source>
</evidence>
<dbReference type="Pfam" id="PF02892">
    <property type="entry name" value="zf-BED"/>
    <property type="match status" value="1"/>
</dbReference>
<dbReference type="SUPFAM" id="SSF57667">
    <property type="entry name" value="beta-beta-alpha zinc fingers"/>
    <property type="match status" value="1"/>
</dbReference>
<evidence type="ECO:0000256" key="3">
    <source>
        <dbReference type="ARBA" id="ARBA00022771"/>
    </source>
</evidence>
<dbReference type="InterPro" id="IPR052035">
    <property type="entry name" value="ZnF_BED_domain_contain"/>
</dbReference>
<dbReference type="PANTHER" id="PTHR46481">
    <property type="entry name" value="ZINC FINGER BED DOMAIN-CONTAINING PROTEIN 4"/>
    <property type="match status" value="1"/>
</dbReference>
<evidence type="ECO:0000256" key="1">
    <source>
        <dbReference type="ARBA" id="ARBA00004123"/>
    </source>
</evidence>
<keyword evidence="2" id="KW-0479">Metal-binding</keyword>
<keyword evidence="6" id="KW-0238">DNA-binding</keyword>
<evidence type="ECO:0000256" key="7">
    <source>
        <dbReference type="ARBA" id="ARBA00023163"/>
    </source>
</evidence>
<evidence type="ECO:0000259" key="9">
    <source>
        <dbReference type="Pfam" id="PF02892"/>
    </source>
</evidence>
<dbReference type="GO" id="GO:0046983">
    <property type="term" value="F:protein dimerization activity"/>
    <property type="evidence" value="ECO:0007669"/>
    <property type="project" value="InterPro"/>
</dbReference>
<dbReference type="InterPro" id="IPR036236">
    <property type="entry name" value="Znf_C2H2_sf"/>
</dbReference>
<evidence type="ECO:0000256" key="6">
    <source>
        <dbReference type="ARBA" id="ARBA00023125"/>
    </source>
</evidence>
<evidence type="ECO:0000256" key="4">
    <source>
        <dbReference type="ARBA" id="ARBA00022833"/>
    </source>
</evidence>
<dbReference type="GO" id="GO:0008270">
    <property type="term" value="F:zinc ion binding"/>
    <property type="evidence" value="ECO:0007669"/>
    <property type="project" value="UniProtKB-KW"/>
</dbReference>
<evidence type="ECO:0000313" key="11">
    <source>
        <dbReference type="Proteomes" id="UP000515129"/>
    </source>
</evidence>
<keyword evidence="5" id="KW-0805">Transcription regulation</keyword>
<keyword evidence="8" id="KW-0539">Nucleus</keyword>
<evidence type="ECO:0000256" key="8">
    <source>
        <dbReference type="ARBA" id="ARBA00023242"/>
    </source>
</evidence>
<protein>
    <submittedName>
        <fullName evidence="12">Zinc finger BED domain-containing protein 1-like</fullName>
    </submittedName>
</protein>
<dbReference type="Proteomes" id="UP000515129">
    <property type="component" value="Chromosome 22"/>
</dbReference>
<dbReference type="SUPFAM" id="SSF140996">
    <property type="entry name" value="Hermes dimerisation domain"/>
    <property type="match status" value="1"/>
</dbReference>
<evidence type="ECO:0000313" key="12">
    <source>
        <dbReference type="RefSeq" id="XP_026054714.1"/>
    </source>
</evidence>
<dbReference type="InterPro" id="IPR008906">
    <property type="entry name" value="HATC_C_dom"/>
</dbReference>
<evidence type="ECO:0000256" key="2">
    <source>
        <dbReference type="ARBA" id="ARBA00022723"/>
    </source>
</evidence>
<keyword evidence="4" id="KW-0862">Zinc</keyword>
<dbReference type="Pfam" id="PF05699">
    <property type="entry name" value="Dimer_Tnp_hAT"/>
    <property type="match status" value="1"/>
</dbReference>
<dbReference type="GO" id="GO:0003677">
    <property type="term" value="F:DNA binding"/>
    <property type="evidence" value="ECO:0007669"/>
    <property type="project" value="UniProtKB-KW"/>
</dbReference>
<dbReference type="KEGG" id="caua:113040649"/>
<keyword evidence="3" id="KW-0863">Zinc-finger</keyword>
<comment type="subcellular location">
    <subcellularLocation>
        <location evidence="1">Nucleus</location>
    </subcellularLocation>
</comment>
<proteinExistence type="predicted"/>
<feature type="domain" description="HAT C-terminal dimerisation" evidence="10">
    <location>
        <begin position="503"/>
        <end position="581"/>
    </location>
</feature>
<keyword evidence="7" id="KW-0804">Transcription</keyword>
<accession>A0A6P6J3M5</accession>
<keyword evidence="11" id="KW-1185">Reference proteome</keyword>
<organism evidence="11 12">
    <name type="scientific">Carassius auratus</name>
    <name type="common">Goldfish</name>
    <dbReference type="NCBI Taxonomy" id="7957"/>
    <lineage>
        <taxon>Eukaryota</taxon>
        <taxon>Metazoa</taxon>
        <taxon>Chordata</taxon>
        <taxon>Craniata</taxon>
        <taxon>Vertebrata</taxon>
        <taxon>Euteleostomi</taxon>
        <taxon>Actinopterygii</taxon>
        <taxon>Neopterygii</taxon>
        <taxon>Teleostei</taxon>
        <taxon>Ostariophysi</taxon>
        <taxon>Cypriniformes</taxon>
        <taxon>Cyprinidae</taxon>
        <taxon>Cyprininae</taxon>
        <taxon>Carassius</taxon>
    </lineage>
</organism>
<dbReference type="RefSeq" id="XP_026054714.1">
    <property type="nucleotide sequence ID" value="XM_026198929.1"/>
</dbReference>
<name>A0A6P6J3M5_CARAU</name>
<dbReference type="SMART" id="SM00614">
    <property type="entry name" value="ZnF_BED"/>
    <property type="match status" value="1"/>
</dbReference>
<dbReference type="InterPro" id="IPR012337">
    <property type="entry name" value="RNaseH-like_sf"/>
</dbReference>
<dbReference type="Gene3D" id="1.10.10.1070">
    <property type="entry name" value="Zinc finger, BED domain-containing"/>
    <property type="match status" value="1"/>
</dbReference>